<gene>
    <name evidence="9" type="ORF">CDL12_04785</name>
</gene>
<evidence type="ECO:0000256" key="6">
    <source>
        <dbReference type="ARBA" id="ARBA00022801"/>
    </source>
</evidence>
<evidence type="ECO:0000313" key="10">
    <source>
        <dbReference type="Proteomes" id="UP000231279"/>
    </source>
</evidence>
<dbReference type="PANTHER" id="PTHR37984">
    <property type="entry name" value="PROTEIN CBG26694"/>
    <property type="match status" value="1"/>
</dbReference>
<dbReference type="SUPFAM" id="SSF53098">
    <property type="entry name" value="Ribonuclease H-like"/>
    <property type="match status" value="1"/>
</dbReference>
<dbReference type="Pfam" id="PF00078">
    <property type="entry name" value="RVT_1"/>
    <property type="match status" value="1"/>
</dbReference>
<sequence length="713" mass="82418">MLTIFCNKSILKDRDSKFYLKNFRGVTCTLERTTPCFTDKSSTEGKKDLARKLPHKCNEPSIFSIPCKISNVKIEKAMCDLGASINVMPLSIYLSLNVGPLKETWVALEDILVQSLLGRPFLQISRMKIDLHDGTLTMGFDGKVIKFNIYDAIKYPSNESCVFAVDMIDSLTQKSFELNDDNELMVALCESLSVKDLQEQEENVSINDELIDMICELESLEPVRYNISFIELPLSHKKLLPSILEPPLLEFRPLPNHLKYAILVGATHVQNGWRVCINYSKLNVSTRKDHFTSPFIVQMLETLVGRSHYYCLDGYFRFHQISIAPEDQEKTIFIYPFGTFAYRQMPFGLYNAPATFEICMFSTISNYVENIIEVFMDDFTVYGDSFDNCLTNLTKVLRRCIETNFILNYEKCHFIVDQGIILGHIVSVRSFLGHVGFYRHFIKDFSKITRPLCRLLQKDVLFDFDKECEKAFDELTKALTSALIIQPPNWDLPFEIIYYFCLETLCSYLLGTKVIVYSDHAALKYLLSKKEVKLSLIQWILLLQEFDLEIRDKKGMEDLVADHLNLLISSEDPFPLKDSFPDEHLFSIQKITPWYADIVNYLVTKMLPKDLSKAQRDKIKSDAKYYVWNDPHLFFQLWIMFLMGEANATRTNDANVVVDFVKSNIFARFGMPRAIISNRGTHFCNRVAEVLVNKYHVTHRISTAYHPQTNRQA</sequence>
<dbReference type="InterPro" id="IPR001584">
    <property type="entry name" value="Integrase_cat-core"/>
</dbReference>
<name>A0A2G9HYF5_9LAMI</name>
<dbReference type="InterPro" id="IPR012337">
    <property type="entry name" value="RNaseH-like_sf"/>
</dbReference>
<keyword evidence="9" id="KW-0239">DNA-directed DNA polymerase</keyword>
<comment type="caution">
    <text evidence="9">The sequence shown here is derived from an EMBL/GenBank/DDBJ whole genome shotgun (WGS) entry which is preliminary data.</text>
</comment>
<dbReference type="InterPro" id="IPR000477">
    <property type="entry name" value="RT_dom"/>
</dbReference>
<keyword evidence="10" id="KW-1185">Reference proteome</keyword>
<dbReference type="GO" id="GO:0003964">
    <property type="term" value="F:RNA-directed DNA polymerase activity"/>
    <property type="evidence" value="ECO:0007669"/>
    <property type="project" value="UniProtKB-KW"/>
</dbReference>
<dbReference type="CDD" id="cd01647">
    <property type="entry name" value="RT_LTR"/>
    <property type="match status" value="1"/>
</dbReference>
<dbReference type="EC" id="2.7.7.49" evidence="1"/>
<dbReference type="PROSITE" id="PS50994">
    <property type="entry name" value="INTEGRASE"/>
    <property type="match status" value="1"/>
</dbReference>
<keyword evidence="7" id="KW-0695">RNA-directed DNA polymerase</keyword>
<dbReference type="GO" id="GO:0003676">
    <property type="term" value="F:nucleic acid binding"/>
    <property type="evidence" value="ECO:0007669"/>
    <property type="project" value="InterPro"/>
</dbReference>
<dbReference type="GO" id="GO:0004519">
    <property type="term" value="F:endonuclease activity"/>
    <property type="evidence" value="ECO:0007669"/>
    <property type="project" value="UniProtKB-KW"/>
</dbReference>
<dbReference type="Gene3D" id="3.30.70.270">
    <property type="match status" value="2"/>
</dbReference>
<dbReference type="Gene3D" id="3.30.420.10">
    <property type="entry name" value="Ribonuclease H-like superfamily/Ribonuclease H"/>
    <property type="match status" value="1"/>
</dbReference>
<dbReference type="InterPro" id="IPR036397">
    <property type="entry name" value="RNaseH_sf"/>
</dbReference>
<keyword evidence="6" id="KW-0378">Hydrolase</keyword>
<dbReference type="FunFam" id="3.30.70.270:FF:000020">
    <property type="entry name" value="Transposon Tf2-6 polyprotein-like Protein"/>
    <property type="match status" value="1"/>
</dbReference>
<proteinExistence type="predicted"/>
<evidence type="ECO:0000256" key="4">
    <source>
        <dbReference type="ARBA" id="ARBA00022722"/>
    </source>
</evidence>
<keyword evidence="2 9" id="KW-0808">Transferase</keyword>
<dbReference type="PANTHER" id="PTHR37984:SF5">
    <property type="entry name" value="PROTEIN NYNRIN-LIKE"/>
    <property type="match status" value="1"/>
</dbReference>
<dbReference type="InterPro" id="IPR021109">
    <property type="entry name" value="Peptidase_aspartic_dom_sf"/>
</dbReference>
<dbReference type="InterPro" id="IPR043128">
    <property type="entry name" value="Rev_trsase/Diguanyl_cyclase"/>
</dbReference>
<dbReference type="GO" id="GO:0003887">
    <property type="term" value="F:DNA-directed DNA polymerase activity"/>
    <property type="evidence" value="ECO:0007669"/>
    <property type="project" value="UniProtKB-KW"/>
</dbReference>
<dbReference type="EMBL" id="NKXS01000745">
    <property type="protein sequence ID" value="PIN22503.1"/>
    <property type="molecule type" value="Genomic_DNA"/>
</dbReference>
<dbReference type="GO" id="GO:0016787">
    <property type="term" value="F:hydrolase activity"/>
    <property type="evidence" value="ECO:0007669"/>
    <property type="project" value="UniProtKB-KW"/>
</dbReference>
<dbReference type="OrthoDB" id="1717862at2759"/>
<keyword evidence="3 9" id="KW-0548">Nucleotidyltransferase</keyword>
<evidence type="ECO:0000313" key="9">
    <source>
        <dbReference type="EMBL" id="PIN22503.1"/>
    </source>
</evidence>
<dbReference type="GO" id="GO:0015074">
    <property type="term" value="P:DNA integration"/>
    <property type="evidence" value="ECO:0007669"/>
    <property type="project" value="InterPro"/>
</dbReference>
<accession>A0A2G9HYF5</accession>
<dbReference type="Pfam" id="PF17917">
    <property type="entry name" value="RT_RNaseH"/>
    <property type="match status" value="1"/>
</dbReference>
<keyword evidence="4" id="KW-0540">Nuclease</keyword>
<reference evidence="10" key="1">
    <citation type="journal article" date="2018" name="Gigascience">
        <title>Genome assembly of the Pink Ipe (Handroanthus impetiginosus, Bignoniaceae), a highly valued, ecologically keystone Neotropical timber forest tree.</title>
        <authorList>
            <person name="Silva-Junior O.B."/>
            <person name="Grattapaglia D."/>
            <person name="Novaes E."/>
            <person name="Collevatti R.G."/>
        </authorList>
    </citation>
    <scope>NUCLEOTIDE SEQUENCE [LARGE SCALE GENOMIC DNA]</scope>
    <source>
        <strain evidence="10">cv. UFG-1</strain>
    </source>
</reference>
<feature type="domain" description="Integrase catalytic" evidence="8">
    <location>
        <begin position="577"/>
        <end position="713"/>
    </location>
</feature>
<dbReference type="InterPro" id="IPR043502">
    <property type="entry name" value="DNA/RNA_pol_sf"/>
</dbReference>
<dbReference type="InterPro" id="IPR041373">
    <property type="entry name" value="RT_RNaseH"/>
</dbReference>
<dbReference type="STRING" id="429701.A0A2G9HYF5"/>
<dbReference type="SUPFAM" id="SSF56672">
    <property type="entry name" value="DNA/RNA polymerases"/>
    <property type="match status" value="1"/>
</dbReference>
<dbReference type="Gene3D" id="2.40.70.10">
    <property type="entry name" value="Acid Proteases"/>
    <property type="match status" value="1"/>
</dbReference>
<evidence type="ECO:0000256" key="7">
    <source>
        <dbReference type="ARBA" id="ARBA00022918"/>
    </source>
</evidence>
<dbReference type="AlphaFoldDB" id="A0A2G9HYF5"/>
<keyword evidence="5" id="KW-0255">Endonuclease</keyword>
<organism evidence="9 10">
    <name type="scientific">Handroanthus impetiginosus</name>
    <dbReference type="NCBI Taxonomy" id="429701"/>
    <lineage>
        <taxon>Eukaryota</taxon>
        <taxon>Viridiplantae</taxon>
        <taxon>Streptophyta</taxon>
        <taxon>Embryophyta</taxon>
        <taxon>Tracheophyta</taxon>
        <taxon>Spermatophyta</taxon>
        <taxon>Magnoliopsida</taxon>
        <taxon>eudicotyledons</taxon>
        <taxon>Gunneridae</taxon>
        <taxon>Pentapetalae</taxon>
        <taxon>asterids</taxon>
        <taxon>lamiids</taxon>
        <taxon>Lamiales</taxon>
        <taxon>Bignoniaceae</taxon>
        <taxon>Crescentiina</taxon>
        <taxon>Tabebuia alliance</taxon>
        <taxon>Handroanthus</taxon>
    </lineage>
</organism>
<evidence type="ECO:0000259" key="8">
    <source>
        <dbReference type="PROSITE" id="PS50994"/>
    </source>
</evidence>
<protein>
    <recommendedName>
        <fullName evidence="1">RNA-directed DNA polymerase</fullName>
        <ecNumber evidence="1">2.7.7.49</ecNumber>
    </recommendedName>
</protein>
<dbReference type="Proteomes" id="UP000231279">
    <property type="component" value="Unassembled WGS sequence"/>
</dbReference>
<dbReference type="InterPro" id="IPR050951">
    <property type="entry name" value="Retrovirus_Pol_polyprotein"/>
</dbReference>
<evidence type="ECO:0000256" key="5">
    <source>
        <dbReference type="ARBA" id="ARBA00022759"/>
    </source>
</evidence>
<evidence type="ECO:0000256" key="3">
    <source>
        <dbReference type="ARBA" id="ARBA00022695"/>
    </source>
</evidence>
<evidence type="ECO:0000256" key="2">
    <source>
        <dbReference type="ARBA" id="ARBA00022679"/>
    </source>
</evidence>
<evidence type="ECO:0000256" key="1">
    <source>
        <dbReference type="ARBA" id="ARBA00012493"/>
    </source>
</evidence>